<comment type="caution">
    <text evidence="3">The sequence shown here is derived from an EMBL/GenBank/DDBJ whole genome shotgun (WGS) entry which is preliminary data.</text>
</comment>
<name>A0A852YEB8_9MICO</name>
<evidence type="ECO:0000313" key="4">
    <source>
        <dbReference type="Proteomes" id="UP000553888"/>
    </source>
</evidence>
<evidence type="ECO:0000256" key="2">
    <source>
        <dbReference type="SAM" id="SignalP"/>
    </source>
</evidence>
<feature type="region of interest" description="Disordered" evidence="1">
    <location>
        <begin position="27"/>
        <end position="62"/>
    </location>
</feature>
<sequence>MSRSLRTAALAASAGAALLLLAACTPAGDSDASPKPTTSRSASPSASSSPSGSPSPSVSPTATPVDVSCSKLVSAQTVYDFNPNYVLLTKPSIPAGSAAAQAQADGGVACAWQQTTTGHVIYLSAARYPADKIEQLKAAAGPTTTAFGAGSGYWSGTTGTAFAGDAWIVATSVDFYEAADASTFIDSAAAALG</sequence>
<keyword evidence="2" id="KW-0732">Signal</keyword>
<feature type="chain" id="PRO_5038534214" description="Arginyl-tRNA synthetase" evidence="2">
    <location>
        <begin position="23"/>
        <end position="193"/>
    </location>
</feature>
<gene>
    <name evidence="3" type="ORF">BJ979_002270</name>
</gene>
<keyword evidence="4" id="KW-1185">Reference proteome</keyword>
<dbReference type="Proteomes" id="UP000553888">
    <property type="component" value="Unassembled WGS sequence"/>
</dbReference>
<dbReference type="EMBL" id="JACBZY010000001">
    <property type="protein sequence ID" value="NYG99644.1"/>
    <property type="molecule type" value="Genomic_DNA"/>
</dbReference>
<dbReference type="AlphaFoldDB" id="A0A852YEB8"/>
<dbReference type="PROSITE" id="PS51257">
    <property type="entry name" value="PROKAR_LIPOPROTEIN"/>
    <property type="match status" value="1"/>
</dbReference>
<proteinExistence type="predicted"/>
<evidence type="ECO:0000256" key="1">
    <source>
        <dbReference type="SAM" id="MobiDB-lite"/>
    </source>
</evidence>
<accession>A0A852YEB8</accession>
<protein>
    <recommendedName>
        <fullName evidence="5">Arginyl-tRNA synthetase</fullName>
    </recommendedName>
</protein>
<dbReference type="RefSeq" id="WP_179567952.1">
    <property type="nucleotide sequence ID" value="NZ_JACBZY010000001.1"/>
</dbReference>
<feature type="signal peptide" evidence="2">
    <location>
        <begin position="1"/>
        <end position="22"/>
    </location>
</feature>
<feature type="compositionally biased region" description="Low complexity" evidence="1">
    <location>
        <begin position="33"/>
        <end position="62"/>
    </location>
</feature>
<organism evidence="3 4">
    <name type="scientific">Schumannella luteola</name>
    <dbReference type="NCBI Taxonomy" id="472059"/>
    <lineage>
        <taxon>Bacteria</taxon>
        <taxon>Bacillati</taxon>
        <taxon>Actinomycetota</taxon>
        <taxon>Actinomycetes</taxon>
        <taxon>Micrococcales</taxon>
        <taxon>Microbacteriaceae</taxon>
        <taxon>Schumannella</taxon>
    </lineage>
</organism>
<evidence type="ECO:0008006" key="5">
    <source>
        <dbReference type="Google" id="ProtNLM"/>
    </source>
</evidence>
<evidence type="ECO:0000313" key="3">
    <source>
        <dbReference type="EMBL" id="NYG99644.1"/>
    </source>
</evidence>
<reference evidence="3 4" key="1">
    <citation type="submission" date="2020-07" db="EMBL/GenBank/DDBJ databases">
        <title>Sequencing the genomes of 1000 actinobacteria strains.</title>
        <authorList>
            <person name="Klenk H.-P."/>
        </authorList>
    </citation>
    <scope>NUCLEOTIDE SEQUENCE [LARGE SCALE GENOMIC DNA]</scope>
    <source>
        <strain evidence="3 4">DSM 23141</strain>
    </source>
</reference>